<feature type="region of interest" description="Disordered" evidence="1">
    <location>
        <begin position="29"/>
        <end position="49"/>
    </location>
</feature>
<evidence type="ECO:0000313" key="3">
    <source>
        <dbReference type="Proteomes" id="UP000053105"/>
    </source>
</evidence>
<proteinExistence type="predicted"/>
<sequence>MDNSALLRKKYEQISNVCVVVDGGGGSGGGSGGGGGGGSGGGSDGVENGAHAAREANIPDRFQTPNMRVNVFFVHGTTDVLYKAENRIKHLDIFELQHSEENGCALYSSLLSASLRMLRIVSAVSAHHRTAVRLGGLLRKRNEWIVFIGIIFNNINK</sequence>
<accession>A0A0M9A235</accession>
<name>A0A0M9A235_9HYME</name>
<reference evidence="2 3" key="1">
    <citation type="submission" date="2015-07" db="EMBL/GenBank/DDBJ databases">
        <title>The genome of Melipona quadrifasciata.</title>
        <authorList>
            <person name="Pan H."/>
            <person name="Kapheim K."/>
        </authorList>
    </citation>
    <scope>NUCLEOTIDE SEQUENCE [LARGE SCALE GENOMIC DNA]</scope>
    <source>
        <strain evidence="2">0111107301</strain>
        <tissue evidence="2">Whole body</tissue>
    </source>
</reference>
<feature type="compositionally biased region" description="Gly residues" evidence="1">
    <location>
        <begin position="29"/>
        <end position="44"/>
    </location>
</feature>
<keyword evidence="3" id="KW-1185">Reference proteome</keyword>
<dbReference type="Proteomes" id="UP000053105">
    <property type="component" value="Unassembled WGS sequence"/>
</dbReference>
<dbReference type="AlphaFoldDB" id="A0A0M9A235"/>
<dbReference type="EMBL" id="KQ435759">
    <property type="protein sequence ID" value="KOX75710.1"/>
    <property type="molecule type" value="Genomic_DNA"/>
</dbReference>
<organism evidence="2 3">
    <name type="scientific">Melipona quadrifasciata</name>
    <dbReference type="NCBI Taxonomy" id="166423"/>
    <lineage>
        <taxon>Eukaryota</taxon>
        <taxon>Metazoa</taxon>
        <taxon>Ecdysozoa</taxon>
        <taxon>Arthropoda</taxon>
        <taxon>Hexapoda</taxon>
        <taxon>Insecta</taxon>
        <taxon>Pterygota</taxon>
        <taxon>Neoptera</taxon>
        <taxon>Endopterygota</taxon>
        <taxon>Hymenoptera</taxon>
        <taxon>Apocrita</taxon>
        <taxon>Aculeata</taxon>
        <taxon>Apoidea</taxon>
        <taxon>Anthophila</taxon>
        <taxon>Apidae</taxon>
        <taxon>Melipona</taxon>
    </lineage>
</organism>
<protein>
    <submittedName>
        <fullName evidence="2">Uncharacterized protein</fullName>
    </submittedName>
</protein>
<evidence type="ECO:0000256" key="1">
    <source>
        <dbReference type="SAM" id="MobiDB-lite"/>
    </source>
</evidence>
<evidence type="ECO:0000313" key="2">
    <source>
        <dbReference type="EMBL" id="KOX75710.1"/>
    </source>
</evidence>
<gene>
    <name evidence="2" type="ORF">WN51_12037</name>
</gene>